<reference evidence="5 6" key="1">
    <citation type="journal article" date="2013" name="Genome Announc.">
        <title>Genome Sequence of Moraxella macacae 0408225, a Novel Bacterial Species Isolated from a Cynomolgus Macaque with Epistaxis.</title>
        <authorList>
            <person name="Ladner J.T."/>
            <person name="Whitehouse C.A."/>
            <person name="Koroleva G.I."/>
            <person name="Palacios G.F."/>
        </authorList>
    </citation>
    <scope>NUCLEOTIDE SEQUENCE [LARGE SCALE GENOMIC DNA]</scope>
    <source>
        <strain evidence="5 6">0408225</strain>
    </source>
</reference>
<dbReference type="GO" id="GO:0007165">
    <property type="term" value="P:signal transduction"/>
    <property type="evidence" value="ECO:0007669"/>
    <property type="project" value="TreeGrafter"/>
</dbReference>
<dbReference type="GO" id="GO:0030288">
    <property type="term" value="C:outer membrane-bounded periplasmic space"/>
    <property type="evidence" value="ECO:0007669"/>
    <property type="project" value="TreeGrafter"/>
</dbReference>
<dbReference type="Gene3D" id="3.30.750.44">
    <property type="match status" value="1"/>
</dbReference>
<dbReference type="CDD" id="cd07560">
    <property type="entry name" value="Peptidase_S41_CPP"/>
    <property type="match status" value="1"/>
</dbReference>
<dbReference type="GO" id="GO:0006508">
    <property type="term" value="P:proteolysis"/>
    <property type="evidence" value="ECO:0007669"/>
    <property type="project" value="UniProtKB-KW"/>
</dbReference>
<dbReference type="PANTHER" id="PTHR32060">
    <property type="entry name" value="TAIL-SPECIFIC PROTEASE"/>
    <property type="match status" value="1"/>
</dbReference>
<dbReference type="SUPFAM" id="SSF50156">
    <property type="entry name" value="PDZ domain-like"/>
    <property type="match status" value="1"/>
</dbReference>
<name>L2F615_9GAMM</name>
<dbReference type="SMART" id="SM00245">
    <property type="entry name" value="TSPc"/>
    <property type="match status" value="1"/>
</dbReference>
<dbReference type="RefSeq" id="WP_009501898.1">
    <property type="nucleotide sequence ID" value="NZ_ANIN01000002.1"/>
</dbReference>
<dbReference type="PATRIC" id="fig|1230338.3.peg.1546"/>
<dbReference type="Proteomes" id="UP000023795">
    <property type="component" value="Unassembled WGS sequence"/>
</dbReference>
<proteinExistence type="predicted"/>
<dbReference type="GO" id="GO:0008236">
    <property type="term" value="F:serine-type peptidase activity"/>
    <property type="evidence" value="ECO:0007669"/>
    <property type="project" value="UniProtKB-KW"/>
</dbReference>
<dbReference type="NCBIfam" id="TIGR00225">
    <property type="entry name" value="prc"/>
    <property type="match status" value="1"/>
</dbReference>
<evidence type="ECO:0000313" key="6">
    <source>
        <dbReference type="Proteomes" id="UP000023795"/>
    </source>
</evidence>
<feature type="domain" description="Tail specific protease" evidence="4">
    <location>
        <begin position="266"/>
        <end position="452"/>
    </location>
</feature>
<keyword evidence="3" id="KW-0720">Serine protease</keyword>
<dbReference type="SUPFAM" id="SSF52096">
    <property type="entry name" value="ClpP/crotonase"/>
    <property type="match status" value="1"/>
</dbReference>
<dbReference type="Gene3D" id="2.30.42.10">
    <property type="match status" value="1"/>
</dbReference>
<dbReference type="Gene3D" id="3.90.226.10">
    <property type="entry name" value="2-enoyl-CoA Hydratase, Chain A, domain 1"/>
    <property type="match status" value="1"/>
</dbReference>
<dbReference type="Pfam" id="PF22694">
    <property type="entry name" value="CtpB_N-like"/>
    <property type="match status" value="1"/>
</dbReference>
<comment type="caution">
    <text evidence="5">The sequence shown here is derived from an EMBL/GenBank/DDBJ whole genome shotgun (WGS) entry which is preliminary data.</text>
</comment>
<keyword evidence="1" id="KW-0645">Protease</keyword>
<evidence type="ECO:0000313" key="5">
    <source>
        <dbReference type="EMBL" id="ELA08345.1"/>
    </source>
</evidence>
<dbReference type="InterPro" id="IPR029045">
    <property type="entry name" value="ClpP/crotonase-like_dom_sf"/>
</dbReference>
<evidence type="ECO:0000256" key="1">
    <source>
        <dbReference type="ARBA" id="ARBA00022670"/>
    </source>
</evidence>
<sequence>MPKLVTKPCIFCQKTLTLKPLKLKSLKFIKGWILLLPVFCQTVFANPSATTMPIFATTPIATTTPIVAEIPNEAKVPNEADDGGEVEIADDLGFVPDLSEVDVDKLAQIAEENPDIGQAANIPLGAIAPSTIAKFVKMIDVVRQDYVETVDDEQLFVNAMNGVLTRLDPYSEYLDAKAFENLRLFTEGDVGSIGVQVSYHPDEKMWVFDDVLANSPADQAGIQPGYYLHQINDNKLNDEQTQQDIEQVLSGIAGTSLKLTISDKGRRKHSVNVQRNLVEQQSVQARMDQGVVIVQIPVFQNNTLQQVMRAIAGLEEPFNAVILDVRNNPGGVLSSANDVASLFMNNKMLVQIKNRNGLQETMKTYHNARLANVPLAVIQNRYSASAAEVLASALQENQRAKIYGETSYGKGSIQSIIPVNDNEAVKLTVAHYYSGKGRQIDGVGVKADVELKNGEKMWENQVLQQMLQTSRPTFYQLHNTPNVQEF</sequence>
<dbReference type="Pfam" id="PF03572">
    <property type="entry name" value="Peptidase_S41"/>
    <property type="match status" value="1"/>
</dbReference>
<organism evidence="5 6">
    <name type="scientific">Moraxella macacae 0408225</name>
    <dbReference type="NCBI Taxonomy" id="1230338"/>
    <lineage>
        <taxon>Bacteria</taxon>
        <taxon>Pseudomonadati</taxon>
        <taxon>Pseudomonadota</taxon>
        <taxon>Gammaproteobacteria</taxon>
        <taxon>Moraxellales</taxon>
        <taxon>Moraxellaceae</taxon>
        <taxon>Moraxella</taxon>
    </lineage>
</organism>
<protein>
    <submittedName>
        <fullName evidence="5">C-terminal processing peptidase</fullName>
    </submittedName>
</protein>
<dbReference type="AlphaFoldDB" id="L2F615"/>
<dbReference type="GO" id="GO:0004175">
    <property type="term" value="F:endopeptidase activity"/>
    <property type="evidence" value="ECO:0007669"/>
    <property type="project" value="TreeGrafter"/>
</dbReference>
<dbReference type="InterPro" id="IPR004447">
    <property type="entry name" value="Peptidase_S41A"/>
</dbReference>
<dbReference type="InterPro" id="IPR055210">
    <property type="entry name" value="CtpA/B_N"/>
</dbReference>
<evidence type="ECO:0000259" key="4">
    <source>
        <dbReference type="SMART" id="SM00245"/>
    </source>
</evidence>
<gene>
    <name evidence="5" type="ORF">MOMA_07276</name>
</gene>
<evidence type="ECO:0000256" key="3">
    <source>
        <dbReference type="ARBA" id="ARBA00022825"/>
    </source>
</evidence>
<dbReference type="eggNOG" id="COG0793">
    <property type="taxonomic scope" value="Bacteria"/>
</dbReference>
<evidence type="ECO:0000256" key="2">
    <source>
        <dbReference type="ARBA" id="ARBA00022801"/>
    </source>
</evidence>
<dbReference type="InterPro" id="IPR036034">
    <property type="entry name" value="PDZ_sf"/>
</dbReference>
<dbReference type="OrthoDB" id="9812068at2"/>
<dbReference type="PANTHER" id="PTHR32060:SF30">
    <property type="entry name" value="CARBOXY-TERMINAL PROCESSING PROTEASE CTPA"/>
    <property type="match status" value="1"/>
</dbReference>
<dbReference type="InterPro" id="IPR005151">
    <property type="entry name" value="Tail-specific_protease"/>
</dbReference>
<dbReference type="EMBL" id="ANIN01000002">
    <property type="protein sequence ID" value="ELA08345.1"/>
    <property type="molecule type" value="Genomic_DNA"/>
</dbReference>
<dbReference type="STRING" id="1230338.MOMA_07276"/>
<keyword evidence="6" id="KW-1185">Reference proteome</keyword>
<accession>L2F615</accession>
<keyword evidence="2" id="KW-0378">Hydrolase</keyword>